<dbReference type="CDD" id="cd10938">
    <property type="entry name" value="CE4_HpPgdA_like"/>
    <property type="match status" value="1"/>
</dbReference>
<dbReference type="InterPro" id="IPR002509">
    <property type="entry name" value="NODB_dom"/>
</dbReference>
<evidence type="ECO:0000256" key="1">
    <source>
        <dbReference type="ARBA" id="ARBA00003236"/>
    </source>
</evidence>
<protein>
    <recommendedName>
        <fullName evidence="3">Chitooligosaccharide deacetylase</fullName>
    </recommendedName>
    <alternativeName>
        <fullName evidence="4">Nodulation protein B</fullName>
    </alternativeName>
</protein>
<evidence type="ECO:0000256" key="4">
    <source>
        <dbReference type="ARBA" id="ARBA00032976"/>
    </source>
</evidence>
<dbReference type="InterPro" id="IPR037950">
    <property type="entry name" value="PgdA-like"/>
</dbReference>
<dbReference type="Proteomes" id="UP000321635">
    <property type="component" value="Unassembled WGS sequence"/>
</dbReference>
<feature type="domain" description="NodB homology" evidence="5">
    <location>
        <begin position="64"/>
        <end position="286"/>
    </location>
</feature>
<evidence type="ECO:0000313" key="7">
    <source>
        <dbReference type="Proteomes" id="UP000321635"/>
    </source>
</evidence>
<accession>A0A511XER8</accession>
<evidence type="ECO:0000256" key="3">
    <source>
        <dbReference type="ARBA" id="ARBA00020071"/>
    </source>
</evidence>
<reference evidence="6 7" key="1">
    <citation type="submission" date="2019-07" db="EMBL/GenBank/DDBJ databases">
        <title>Whole genome shotgun sequence of Acetobacter nitrogenifigens NBRC 105050.</title>
        <authorList>
            <person name="Hosoyama A."/>
            <person name="Uohara A."/>
            <person name="Ohji S."/>
            <person name="Ichikawa N."/>
        </authorList>
    </citation>
    <scope>NUCLEOTIDE SEQUENCE [LARGE SCALE GENOMIC DNA]</scope>
    <source>
        <strain evidence="6 7">NBRC 105050</strain>
    </source>
</reference>
<comment type="similarity">
    <text evidence="2">Belongs to the polysaccharide deacetylase family.</text>
</comment>
<dbReference type="EMBL" id="BJYF01000036">
    <property type="protein sequence ID" value="GEN61395.1"/>
    <property type="molecule type" value="Genomic_DNA"/>
</dbReference>
<dbReference type="STRING" id="1120919.GCA_000429165_03460"/>
<dbReference type="InterPro" id="IPR011330">
    <property type="entry name" value="Glyco_hydro/deAcase_b/a-brl"/>
</dbReference>
<dbReference type="SUPFAM" id="SSF88713">
    <property type="entry name" value="Glycoside hydrolase/deacetylase"/>
    <property type="match status" value="1"/>
</dbReference>
<dbReference type="RefSeq" id="WP_026398914.1">
    <property type="nucleotide sequence ID" value="NZ_AUBI01000022.1"/>
</dbReference>
<name>A0A511XER8_9PROT</name>
<dbReference type="Gene3D" id="3.20.20.370">
    <property type="entry name" value="Glycoside hydrolase/deacetylase"/>
    <property type="match status" value="1"/>
</dbReference>
<organism evidence="6 7">
    <name type="scientific">Acetobacter nitrogenifigens DSM 23921 = NBRC 105050</name>
    <dbReference type="NCBI Taxonomy" id="1120919"/>
    <lineage>
        <taxon>Bacteria</taxon>
        <taxon>Pseudomonadati</taxon>
        <taxon>Pseudomonadota</taxon>
        <taxon>Alphaproteobacteria</taxon>
        <taxon>Acetobacterales</taxon>
        <taxon>Acetobacteraceae</taxon>
        <taxon>Acetobacter</taxon>
    </lineage>
</organism>
<comment type="function">
    <text evidence="1">Is involved in generating a small heat-stable compound (Nod), an acylated oligomer of N-acetylglucosamine, that stimulates mitosis in various plant protoplasts.</text>
</comment>
<keyword evidence="7" id="KW-1185">Reference proteome</keyword>
<proteinExistence type="inferred from homology"/>
<dbReference type="PANTHER" id="PTHR47561:SF1">
    <property type="entry name" value="POLYSACCHARIDE DEACETYLASE FAMILY PROTEIN (AFU_ORTHOLOGUE AFUA_6G05030)"/>
    <property type="match status" value="1"/>
</dbReference>
<dbReference type="Pfam" id="PF01522">
    <property type="entry name" value="Polysacc_deac_1"/>
    <property type="match status" value="1"/>
</dbReference>
<dbReference type="AlphaFoldDB" id="A0A511XER8"/>
<evidence type="ECO:0000256" key="2">
    <source>
        <dbReference type="ARBA" id="ARBA00010973"/>
    </source>
</evidence>
<dbReference type="PROSITE" id="PS51677">
    <property type="entry name" value="NODB"/>
    <property type="match status" value="1"/>
</dbReference>
<dbReference type="GO" id="GO:0005975">
    <property type="term" value="P:carbohydrate metabolic process"/>
    <property type="evidence" value="ECO:0007669"/>
    <property type="project" value="InterPro"/>
</dbReference>
<sequence length="304" mass="34248">MTTPDMPLPPWQWPERRWRAAVGRARAGRSLHPAFWPGGARCAFAISFDADHDTIPLRDGDESPMRISQGHYGNRRGVPRIRALLQHHAVPTTFFYPAVSALIYPDEVRGIVADGHEIGIHSWIHERNTHLDAETEMDLTSRARDVLQDISRRPVVGIRTASWDFSVNTLSIIRQMGLLYDSSLMADDDPYELVQDGEATGIVELPPEWIRDDAVYFNFDRFSALRPYTAPRDVLDIFMAEFQGAYEEGGLFLLTLHPHISGHRSRIGVIASLLEAARQKGDVWFATHRQVAAWCATQSHGTTA</sequence>
<evidence type="ECO:0000259" key="5">
    <source>
        <dbReference type="PROSITE" id="PS51677"/>
    </source>
</evidence>
<comment type="caution">
    <text evidence="6">The sequence shown here is derived from an EMBL/GenBank/DDBJ whole genome shotgun (WGS) entry which is preliminary data.</text>
</comment>
<dbReference type="GO" id="GO:0016810">
    <property type="term" value="F:hydrolase activity, acting on carbon-nitrogen (but not peptide) bonds"/>
    <property type="evidence" value="ECO:0007669"/>
    <property type="project" value="InterPro"/>
</dbReference>
<gene>
    <name evidence="6" type="ORF">ANI02nite_32790</name>
</gene>
<dbReference type="OrthoDB" id="9784220at2"/>
<evidence type="ECO:0000313" key="6">
    <source>
        <dbReference type="EMBL" id="GEN61395.1"/>
    </source>
</evidence>
<dbReference type="PANTHER" id="PTHR47561">
    <property type="entry name" value="POLYSACCHARIDE DEACETYLASE FAMILY PROTEIN (AFU_ORTHOLOGUE AFUA_6G05030)"/>
    <property type="match status" value="1"/>
</dbReference>